<accession>A0A7Y0HPK9</accession>
<evidence type="ECO:0000313" key="2">
    <source>
        <dbReference type="Proteomes" id="UP000537131"/>
    </source>
</evidence>
<dbReference type="PROSITE" id="PS51197">
    <property type="entry name" value="HTH_RRF2_2"/>
    <property type="match status" value="1"/>
</dbReference>
<gene>
    <name evidence="1" type="ORF">HBE96_17055</name>
</gene>
<proteinExistence type="predicted"/>
<dbReference type="Pfam" id="PF02082">
    <property type="entry name" value="Rrf2"/>
    <property type="match status" value="1"/>
</dbReference>
<reference evidence="1 2" key="1">
    <citation type="submission" date="2020-04" db="EMBL/GenBank/DDBJ databases">
        <authorList>
            <person name="Doyle D.A."/>
        </authorList>
    </citation>
    <scope>NUCLEOTIDE SEQUENCE [LARGE SCALE GENOMIC DNA]</scope>
    <source>
        <strain evidence="1 2">P21</strain>
    </source>
</reference>
<dbReference type="GO" id="GO:0005829">
    <property type="term" value="C:cytosol"/>
    <property type="evidence" value="ECO:0007669"/>
    <property type="project" value="TreeGrafter"/>
</dbReference>
<dbReference type="NCBIfam" id="TIGR00738">
    <property type="entry name" value="rrf2_super"/>
    <property type="match status" value="1"/>
</dbReference>
<dbReference type="InterPro" id="IPR036390">
    <property type="entry name" value="WH_DNA-bd_sf"/>
</dbReference>
<dbReference type="AlphaFoldDB" id="A0A7Y0HPK9"/>
<dbReference type="PANTHER" id="PTHR33221:SF9">
    <property type="entry name" value="RRF2 FAMILY PROTEIN"/>
    <property type="match status" value="1"/>
</dbReference>
<reference evidence="1 2" key="2">
    <citation type="submission" date="2020-06" db="EMBL/GenBank/DDBJ databases">
        <title>Complete Genome Sequence of Clostridium muelleri sp. nov. P21T, an Acid-Alcohol Producing Acetogen Isolated from Old Hay.</title>
        <authorList>
            <person name="Duncan K.E."/>
            <person name="Tanner R.S."/>
        </authorList>
    </citation>
    <scope>NUCLEOTIDE SEQUENCE [LARGE SCALE GENOMIC DNA]</scope>
    <source>
        <strain evidence="1 2">P21</strain>
    </source>
</reference>
<dbReference type="Proteomes" id="UP000537131">
    <property type="component" value="Unassembled WGS sequence"/>
</dbReference>
<dbReference type="SUPFAM" id="SSF46785">
    <property type="entry name" value="Winged helix' DNA-binding domain"/>
    <property type="match status" value="1"/>
</dbReference>
<dbReference type="InterPro" id="IPR030489">
    <property type="entry name" value="TR_Rrf2-type_CS"/>
</dbReference>
<dbReference type="PROSITE" id="PS01332">
    <property type="entry name" value="HTH_RRF2_1"/>
    <property type="match status" value="1"/>
</dbReference>
<dbReference type="RefSeq" id="WP_169298920.1">
    <property type="nucleotide sequence ID" value="NZ_JABBNI010000036.1"/>
</dbReference>
<keyword evidence="2" id="KW-1185">Reference proteome</keyword>
<organism evidence="1 2">
    <name type="scientific">Clostridium muellerianum</name>
    <dbReference type="NCBI Taxonomy" id="2716538"/>
    <lineage>
        <taxon>Bacteria</taxon>
        <taxon>Bacillati</taxon>
        <taxon>Bacillota</taxon>
        <taxon>Clostridia</taxon>
        <taxon>Eubacteriales</taxon>
        <taxon>Clostridiaceae</taxon>
        <taxon>Clostridium</taxon>
    </lineage>
</organism>
<comment type="caution">
    <text evidence="1">The sequence shown here is derived from an EMBL/GenBank/DDBJ whole genome shotgun (WGS) entry which is preliminary data.</text>
</comment>
<dbReference type="InterPro" id="IPR000944">
    <property type="entry name" value="Tscrpt_reg_Rrf2"/>
</dbReference>
<dbReference type="PANTHER" id="PTHR33221">
    <property type="entry name" value="WINGED HELIX-TURN-HELIX TRANSCRIPTIONAL REGULATOR, RRF2 FAMILY"/>
    <property type="match status" value="1"/>
</dbReference>
<name>A0A7Y0HPK9_9CLOT</name>
<protein>
    <submittedName>
        <fullName evidence="1">Rrf2 family transcriptional regulator</fullName>
    </submittedName>
</protein>
<dbReference type="Gene3D" id="1.10.10.10">
    <property type="entry name" value="Winged helix-like DNA-binding domain superfamily/Winged helix DNA-binding domain"/>
    <property type="match status" value="1"/>
</dbReference>
<dbReference type="InterPro" id="IPR036388">
    <property type="entry name" value="WH-like_DNA-bd_sf"/>
</dbReference>
<evidence type="ECO:0000313" key="1">
    <source>
        <dbReference type="EMBL" id="NMM64335.1"/>
    </source>
</evidence>
<dbReference type="EMBL" id="JABBNI010000036">
    <property type="protein sequence ID" value="NMM64335.1"/>
    <property type="molecule type" value="Genomic_DNA"/>
</dbReference>
<dbReference type="GO" id="GO:0003700">
    <property type="term" value="F:DNA-binding transcription factor activity"/>
    <property type="evidence" value="ECO:0007669"/>
    <property type="project" value="TreeGrafter"/>
</dbReference>
<sequence>MKFSVGVEYAIHCLLYMVNTEEGKSIGIRDLATFQGISETYLSKVYAKLSKSGIIKSIPGVKGGYTLASSAEEITFWDIVEAVEGSAPFFQCAEIRQNNILLDKDNLPDTYTKCPCLIKVVMLEAEDEMRKYLNNKTLAWLYDEVYNKKVPKEMKNATIEWFNNSKK</sequence>